<feature type="chain" id="PRO_5002030616" description="Lipoprotein" evidence="1">
    <location>
        <begin position="23"/>
        <end position="165"/>
    </location>
</feature>
<organism evidence="2 3">
    <name type="scientific">Deinococcus radiopugnans</name>
    <dbReference type="NCBI Taxonomy" id="57497"/>
    <lineage>
        <taxon>Bacteria</taxon>
        <taxon>Thermotogati</taxon>
        <taxon>Deinococcota</taxon>
        <taxon>Deinococci</taxon>
        <taxon>Deinococcales</taxon>
        <taxon>Deinococcaceae</taxon>
        <taxon>Deinococcus</taxon>
    </lineage>
</organism>
<feature type="signal peptide" evidence="1">
    <location>
        <begin position="1"/>
        <end position="22"/>
    </location>
</feature>
<dbReference type="Proteomes" id="UP000030634">
    <property type="component" value="Chromosome"/>
</dbReference>
<dbReference type="RefSeq" id="WP_039683159.1">
    <property type="nucleotide sequence ID" value="NZ_CP010028.1"/>
</dbReference>
<dbReference type="AlphaFoldDB" id="A0A0A7KHY0"/>
<reference evidence="3" key="1">
    <citation type="submission" date="2014-11" db="EMBL/GenBank/DDBJ databases">
        <title>Hymenobacter sp. DG25B genome submission.</title>
        <authorList>
            <person name="Jung H.-Y."/>
            <person name="Kim M.K."/>
            <person name="Srinivasan S."/>
            <person name="Lim S."/>
        </authorList>
    </citation>
    <scope>NUCLEOTIDE SEQUENCE [LARGE SCALE GENOMIC DNA]</scope>
    <source>
        <strain evidence="3">DY59</strain>
    </source>
</reference>
<dbReference type="PROSITE" id="PS51257">
    <property type="entry name" value="PROKAR_LIPOPROTEIN"/>
    <property type="match status" value="1"/>
</dbReference>
<evidence type="ECO:0000313" key="2">
    <source>
        <dbReference type="EMBL" id="AIZ44809.1"/>
    </source>
</evidence>
<sequence>MLKLRWLLGVLLTGALSQGTAAAVLSCTATPSSSVERVVRGVVGGEPVPAGFSVTYTELQPPHASLSLSIHADGTVAQQAVGEPVGQPRAVTPWEWRKLAALIVVRKLWQQQTPERAPGNDEGRATLTLRCGDQSSEVWEWQGDLVKNRRLIQVREAMKKAAWTP</sequence>
<evidence type="ECO:0000256" key="1">
    <source>
        <dbReference type="SAM" id="SignalP"/>
    </source>
</evidence>
<gene>
    <name evidence="2" type="ORF">QR90_06425</name>
</gene>
<proteinExistence type="predicted"/>
<dbReference type="STRING" id="1182571.QR90_06425"/>
<accession>A0A0A7KHY0</accession>
<protein>
    <recommendedName>
        <fullName evidence="4">Lipoprotein</fullName>
    </recommendedName>
</protein>
<keyword evidence="1" id="KW-0732">Signal</keyword>
<dbReference type="EMBL" id="CP010028">
    <property type="protein sequence ID" value="AIZ44809.1"/>
    <property type="molecule type" value="Genomic_DNA"/>
</dbReference>
<evidence type="ECO:0000313" key="3">
    <source>
        <dbReference type="Proteomes" id="UP000030634"/>
    </source>
</evidence>
<dbReference type="KEGG" id="dsw:QR90_06425"/>
<evidence type="ECO:0008006" key="4">
    <source>
        <dbReference type="Google" id="ProtNLM"/>
    </source>
</evidence>
<name>A0A0A7KHY0_9DEIO</name>
<dbReference type="HOGENOM" id="CLU_1608159_0_0_0"/>